<accession>U2YHT9</accession>
<dbReference type="eggNOG" id="COG1028">
    <property type="taxonomic scope" value="Bacteria"/>
</dbReference>
<dbReference type="PRINTS" id="PR00081">
    <property type="entry name" value="GDHRDH"/>
</dbReference>
<dbReference type="InterPro" id="IPR020904">
    <property type="entry name" value="Sc_DH/Rdtase_CS"/>
</dbReference>
<dbReference type="FunFam" id="3.40.50.720:FF:000084">
    <property type="entry name" value="Short-chain dehydrogenase reductase"/>
    <property type="match status" value="1"/>
</dbReference>
<evidence type="ECO:0000256" key="2">
    <source>
        <dbReference type="ARBA" id="ARBA00023002"/>
    </source>
</evidence>
<comment type="similarity">
    <text evidence="1">Belongs to the short-chain dehydrogenases/reductases (SDR) family.</text>
</comment>
<evidence type="ECO:0000313" key="4">
    <source>
        <dbReference type="Proteomes" id="UP000016568"/>
    </source>
</evidence>
<evidence type="ECO:0000256" key="1">
    <source>
        <dbReference type="ARBA" id="ARBA00006484"/>
    </source>
</evidence>
<organism evidence="3 4">
    <name type="scientific">Caenibius tardaugens NBRC 16725</name>
    <dbReference type="NCBI Taxonomy" id="1219035"/>
    <lineage>
        <taxon>Bacteria</taxon>
        <taxon>Pseudomonadati</taxon>
        <taxon>Pseudomonadota</taxon>
        <taxon>Alphaproteobacteria</taxon>
        <taxon>Sphingomonadales</taxon>
        <taxon>Erythrobacteraceae</taxon>
        <taxon>Caenibius</taxon>
    </lineage>
</organism>
<dbReference type="PANTHER" id="PTHR24321">
    <property type="entry name" value="DEHYDROGENASES, SHORT CHAIN"/>
    <property type="match status" value="1"/>
</dbReference>
<dbReference type="Gene3D" id="3.40.50.720">
    <property type="entry name" value="NAD(P)-binding Rossmann-like Domain"/>
    <property type="match status" value="1"/>
</dbReference>
<evidence type="ECO:0000313" key="3">
    <source>
        <dbReference type="EMBL" id="GAD47760.1"/>
    </source>
</evidence>
<sequence length="265" mass="27429">MSQRFAGKVAVVTGGARGMGEATARRFAAEGAKVIIGDVLEAEGKAVAESSNGTIEFVKLDVTNEDDWAALVAGAVAKHGRIDALVNNAAVTHFSLLEDLQAADIDRVLSINVKGTLLGLKHVGKVMLDAGRGAIVNISSVDGFRGANTLALYSSTKWAVRGLTKTAALEFGPRGVRVNSVHPGGVDTVMGNPQGHAGDDRNWAFGRVPLQRIAEPEEIAAASVFLCSDDASYCAGAELAVDGGWAAGYYHAYLPGAPTAIAEGQ</sequence>
<dbReference type="RefSeq" id="WP_021688667.1">
    <property type="nucleotide sequence ID" value="NZ_BASZ01000001.1"/>
</dbReference>
<keyword evidence="4" id="KW-1185">Reference proteome</keyword>
<dbReference type="Pfam" id="PF13561">
    <property type="entry name" value="adh_short_C2"/>
    <property type="match status" value="1"/>
</dbReference>
<comment type="caution">
    <text evidence="3">The sequence shown here is derived from an EMBL/GenBank/DDBJ whole genome shotgun (WGS) entry which is preliminary data.</text>
</comment>
<dbReference type="PRINTS" id="PR00080">
    <property type="entry name" value="SDRFAMILY"/>
</dbReference>
<gene>
    <name evidence="3" type="ORF">NT2_01_05340</name>
</gene>
<protein>
    <submittedName>
        <fullName evidence="3">Putative oxidoreductase</fullName>
    </submittedName>
</protein>
<dbReference type="SUPFAM" id="SSF51735">
    <property type="entry name" value="NAD(P)-binding Rossmann-fold domains"/>
    <property type="match status" value="1"/>
</dbReference>
<proteinExistence type="inferred from homology"/>
<dbReference type="Proteomes" id="UP000016568">
    <property type="component" value="Unassembled WGS sequence"/>
</dbReference>
<dbReference type="EMBL" id="BASZ01000001">
    <property type="protein sequence ID" value="GAD47760.1"/>
    <property type="molecule type" value="Genomic_DNA"/>
</dbReference>
<dbReference type="KEGG" id="ntd:EGO55_14475"/>
<name>U2YHT9_9SPHN</name>
<reference evidence="3 4" key="1">
    <citation type="submission" date="2013-09" db="EMBL/GenBank/DDBJ databases">
        <title>Whole genome shotgun sequence of Novosphingobium tardaugens NBRC 16725.</title>
        <authorList>
            <person name="Isaki S."/>
            <person name="Hosoyama A."/>
            <person name="Tsuchikane K."/>
            <person name="Katsumata H."/>
            <person name="Ando Y."/>
            <person name="Yamazaki S."/>
            <person name="Fujita N."/>
        </authorList>
    </citation>
    <scope>NUCLEOTIDE SEQUENCE [LARGE SCALE GENOMIC DNA]</scope>
    <source>
        <strain evidence="3 4">NBRC 16725</strain>
    </source>
</reference>
<dbReference type="GO" id="GO:0016491">
    <property type="term" value="F:oxidoreductase activity"/>
    <property type="evidence" value="ECO:0007669"/>
    <property type="project" value="UniProtKB-KW"/>
</dbReference>
<keyword evidence="2" id="KW-0560">Oxidoreductase</keyword>
<dbReference type="InterPro" id="IPR002347">
    <property type="entry name" value="SDR_fam"/>
</dbReference>
<dbReference type="NCBIfam" id="NF005559">
    <property type="entry name" value="PRK07231.1"/>
    <property type="match status" value="1"/>
</dbReference>
<dbReference type="InterPro" id="IPR036291">
    <property type="entry name" value="NAD(P)-bd_dom_sf"/>
</dbReference>
<dbReference type="PANTHER" id="PTHR24321:SF8">
    <property type="entry name" value="ESTRADIOL 17-BETA-DEHYDROGENASE 8-RELATED"/>
    <property type="match status" value="1"/>
</dbReference>
<dbReference type="OrthoDB" id="5457012at2"/>
<dbReference type="AlphaFoldDB" id="U2YHT9"/>
<dbReference type="PROSITE" id="PS00061">
    <property type="entry name" value="ADH_SHORT"/>
    <property type="match status" value="1"/>
</dbReference>